<dbReference type="AlphaFoldDB" id="A0AAW1S5I6"/>
<evidence type="ECO:0000313" key="2">
    <source>
        <dbReference type="EMBL" id="KAK9840943.1"/>
    </source>
</evidence>
<organism evidence="2 3">
    <name type="scientific">Elliptochloris bilobata</name>
    <dbReference type="NCBI Taxonomy" id="381761"/>
    <lineage>
        <taxon>Eukaryota</taxon>
        <taxon>Viridiplantae</taxon>
        <taxon>Chlorophyta</taxon>
        <taxon>core chlorophytes</taxon>
        <taxon>Trebouxiophyceae</taxon>
        <taxon>Trebouxiophyceae incertae sedis</taxon>
        <taxon>Elliptochloris clade</taxon>
        <taxon>Elliptochloris</taxon>
    </lineage>
</organism>
<reference evidence="2 3" key="1">
    <citation type="journal article" date="2024" name="Nat. Commun.">
        <title>Phylogenomics reveals the evolutionary origins of lichenization in chlorophyte algae.</title>
        <authorList>
            <person name="Puginier C."/>
            <person name="Libourel C."/>
            <person name="Otte J."/>
            <person name="Skaloud P."/>
            <person name="Haon M."/>
            <person name="Grisel S."/>
            <person name="Petersen M."/>
            <person name="Berrin J.G."/>
            <person name="Delaux P.M."/>
            <person name="Dal Grande F."/>
            <person name="Keller J."/>
        </authorList>
    </citation>
    <scope>NUCLEOTIDE SEQUENCE [LARGE SCALE GENOMIC DNA]</scope>
    <source>
        <strain evidence="2 3">SAG 245.80</strain>
    </source>
</reference>
<evidence type="ECO:0000313" key="3">
    <source>
        <dbReference type="Proteomes" id="UP001445335"/>
    </source>
</evidence>
<keyword evidence="3" id="KW-1185">Reference proteome</keyword>
<proteinExistence type="predicted"/>
<comment type="caution">
    <text evidence="2">The sequence shown here is derived from an EMBL/GenBank/DDBJ whole genome shotgun (WGS) entry which is preliminary data.</text>
</comment>
<dbReference type="Proteomes" id="UP001445335">
    <property type="component" value="Unassembled WGS sequence"/>
</dbReference>
<gene>
    <name evidence="2" type="ORF">WJX81_001578</name>
</gene>
<accession>A0AAW1S5I6</accession>
<sequence>MSAAHSRNVANEQDGIAGSSGRQRPARGPAYAFPSLTTGWRSQHSDNLVAVLNEALLQYDFSTAAGAAATLVLASDPARVGKWHASESHENRDTDVRCAHALLGGLEALLQGPRPPPLSRVQHFARRIKAHLGRADGAEAAQMELVSAMVQAGSLDEAFDVLCEQPERLLPVDARFKRAAMQGLLRHAQWAAAQRAVADEVAGSSGAERDWFAFDAAAAARAGRQTAEYRRDAIAKLREALALRPAATELSYILMQMLCASGQPAQAQAAAVAARTAAPADADAAALHALALRT</sequence>
<feature type="region of interest" description="Disordered" evidence="1">
    <location>
        <begin position="1"/>
        <end position="30"/>
    </location>
</feature>
<name>A0AAW1S5I6_9CHLO</name>
<dbReference type="EMBL" id="JALJOU010000011">
    <property type="protein sequence ID" value="KAK9840943.1"/>
    <property type="molecule type" value="Genomic_DNA"/>
</dbReference>
<protein>
    <submittedName>
        <fullName evidence="2">Uncharacterized protein</fullName>
    </submittedName>
</protein>
<evidence type="ECO:0000256" key="1">
    <source>
        <dbReference type="SAM" id="MobiDB-lite"/>
    </source>
</evidence>